<dbReference type="InterPro" id="IPR013083">
    <property type="entry name" value="Znf_RING/FYVE/PHD"/>
</dbReference>
<dbReference type="PROSITE" id="PS50271">
    <property type="entry name" value="ZF_UBP"/>
    <property type="match status" value="1"/>
</dbReference>
<dbReference type="InterPro" id="IPR001607">
    <property type="entry name" value="Znf_UBP"/>
</dbReference>
<evidence type="ECO:0000259" key="2">
    <source>
        <dbReference type="PROSITE" id="PS50271"/>
    </source>
</evidence>
<evidence type="ECO:0000256" key="1">
    <source>
        <dbReference type="SAM" id="MobiDB-lite"/>
    </source>
</evidence>
<organism evidence="3 4">
    <name type="scientific">Paeniglutamicibacter kerguelensis</name>
    <dbReference type="NCBI Taxonomy" id="254788"/>
    <lineage>
        <taxon>Bacteria</taxon>
        <taxon>Bacillati</taxon>
        <taxon>Actinomycetota</taxon>
        <taxon>Actinomycetes</taxon>
        <taxon>Micrococcales</taxon>
        <taxon>Micrococcaceae</taxon>
        <taxon>Paeniglutamicibacter</taxon>
    </lineage>
</organism>
<sequence>MDVVQGIDVSVPPSGTGCAECEAAGGWWLHLRRCAQCGHIGCCDTSPSQHATAHARATGHPVLSSFEPGEDWFWSYATSTFFEGPALFPPTHHPPEQAVPGPAPRVPEDWEDHLH</sequence>
<protein>
    <recommendedName>
        <fullName evidence="2">UBP-type domain-containing protein</fullName>
    </recommendedName>
</protein>
<gene>
    <name evidence="3" type="ORF">JOF47_001024</name>
</gene>
<keyword evidence="4" id="KW-1185">Reference proteome</keyword>
<feature type="domain" description="UBP-type" evidence="2">
    <location>
        <begin position="1"/>
        <end position="101"/>
    </location>
</feature>
<dbReference type="Gene3D" id="3.30.40.10">
    <property type="entry name" value="Zinc/RING finger domain, C3HC4 (zinc finger)"/>
    <property type="match status" value="1"/>
</dbReference>
<evidence type="ECO:0000313" key="3">
    <source>
        <dbReference type="EMBL" id="MBP2385513.1"/>
    </source>
</evidence>
<evidence type="ECO:0000313" key="4">
    <source>
        <dbReference type="Proteomes" id="UP001296993"/>
    </source>
</evidence>
<proteinExistence type="predicted"/>
<dbReference type="Pfam" id="PF02148">
    <property type="entry name" value="zf-UBP"/>
    <property type="match status" value="1"/>
</dbReference>
<name>A0ABS4XAL4_9MICC</name>
<feature type="region of interest" description="Disordered" evidence="1">
    <location>
        <begin position="87"/>
        <end position="115"/>
    </location>
</feature>
<dbReference type="EMBL" id="JAGIOF010000001">
    <property type="protein sequence ID" value="MBP2385513.1"/>
    <property type="molecule type" value="Genomic_DNA"/>
</dbReference>
<accession>A0ABS4XAL4</accession>
<dbReference type="Proteomes" id="UP001296993">
    <property type="component" value="Unassembled WGS sequence"/>
</dbReference>
<comment type="caution">
    <text evidence="3">The sequence shown here is derived from an EMBL/GenBank/DDBJ whole genome shotgun (WGS) entry which is preliminary data.</text>
</comment>
<feature type="compositionally biased region" description="Basic and acidic residues" evidence="1">
    <location>
        <begin position="106"/>
        <end position="115"/>
    </location>
</feature>
<dbReference type="SUPFAM" id="SSF57850">
    <property type="entry name" value="RING/U-box"/>
    <property type="match status" value="1"/>
</dbReference>
<dbReference type="RefSeq" id="WP_209996356.1">
    <property type="nucleotide sequence ID" value="NZ_BAAAJY010000007.1"/>
</dbReference>
<reference evidence="3 4" key="1">
    <citation type="submission" date="2021-03" db="EMBL/GenBank/DDBJ databases">
        <title>Sequencing the genomes of 1000 actinobacteria strains.</title>
        <authorList>
            <person name="Klenk H.-P."/>
        </authorList>
    </citation>
    <scope>NUCLEOTIDE SEQUENCE [LARGE SCALE GENOMIC DNA]</scope>
    <source>
        <strain evidence="3 4">DSM 15797</strain>
    </source>
</reference>